<accession>A0AAV2VNN9</accession>
<dbReference type="SUPFAM" id="SSF46689">
    <property type="entry name" value="Homeodomain-like"/>
    <property type="match status" value="1"/>
</dbReference>
<evidence type="ECO:0000256" key="2">
    <source>
        <dbReference type="ARBA" id="ARBA00023125"/>
    </source>
</evidence>
<dbReference type="PANTHER" id="PTHR47506">
    <property type="entry name" value="TRANSCRIPTIONAL REGULATORY PROTEIN"/>
    <property type="match status" value="1"/>
</dbReference>
<dbReference type="Pfam" id="PF00440">
    <property type="entry name" value="TetR_N"/>
    <property type="match status" value="1"/>
</dbReference>
<dbReference type="GO" id="GO:0003677">
    <property type="term" value="F:DNA binding"/>
    <property type="evidence" value="ECO:0007669"/>
    <property type="project" value="UniProtKB-UniRule"/>
</dbReference>
<dbReference type="InterPro" id="IPR001647">
    <property type="entry name" value="HTH_TetR"/>
</dbReference>
<evidence type="ECO:0000313" key="7">
    <source>
        <dbReference type="Proteomes" id="UP000018211"/>
    </source>
</evidence>
<dbReference type="InterPro" id="IPR036271">
    <property type="entry name" value="Tet_transcr_reg_TetR-rel_C_sf"/>
</dbReference>
<reference evidence="6 7" key="1">
    <citation type="journal article" date="2013" name="ISME J.">
        <title>Comparative genomics of pathogenic lineages of Vibrio nigripulchritudo identifies virulence-associated traits.</title>
        <authorList>
            <person name="Goudenege D."/>
            <person name="Labreuche Y."/>
            <person name="Krin E."/>
            <person name="Ansquer D."/>
            <person name="Mangenot S."/>
            <person name="Calteau A."/>
            <person name="Medigue C."/>
            <person name="Mazel D."/>
            <person name="Polz M.F."/>
            <person name="Le Roux F."/>
        </authorList>
    </citation>
    <scope>NUCLEOTIDE SEQUENCE [LARGE SCALE GENOMIC DNA]</scope>
    <source>
        <strain evidence="6 7">SOn1</strain>
    </source>
</reference>
<protein>
    <submittedName>
        <fullName evidence="6">Transcriptional regulator, TetR family</fullName>
    </submittedName>
</protein>
<dbReference type="SUPFAM" id="SSF48498">
    <property type="entry name" value="Tetracyclin repressor-like, C-terminal domain"/>
    <property type="match status" value="1"/>
</dbReference>
<evidence type="ECO:0000259" key="5">
    <source>
        <dbReference type="PROSITE" id="PS50977"/>
    </source>
</evidence>
<gene>
    <name evidence="6" type="ORF">VIBNISOn1_1750031</name>
</gene>
<dbReference type="PANTHER" id="PTHR47506:SF8">
    <property type="entry name" value="REPRESSOR OF PUTATIVE XENOBIOTIC REDUCTASE TETR FAMILY-RELATED"/>
    <property type="match status" value="1"/>
</dbReference>
<dbReference type="AlphaFoldDB" id="A0AAV2VNN9"/>
<proteinExistence type="predicted"/>
<keyword evidence="1" id="KW-0805">Transcription regulation</keyword>
<evidence type="ECO:0000256" key="1">
    <source>
        <dbReference type="ARBA" id="ARBA00023015"/>
    </source>
</evidence>
<organism evidence="6 7">
    <name type="scientific">Vibrio nigripulchritudo SOn1</name>
    <dbReference type="NCBI Taxonomy" id="1238450"/>
    <lineage>
        <taxon>Bacteria</taxon>
        <taxon>Pseudomonadati</taxon>
        <taxon>Pseudomonadota</taxon>
        <taxon>Gammaproteobacteria</taxon>
        <taxon>Vibrionales</taxon>
        <taxon>Vibrionaceae</taxon>
        <taxon>Vibrio</taxon>
    </lineage>
</organism>
<dbReference type="Gene3D" id="1.10.357.10">
    <property type="entry name" value="Tetracycline Repressor, domain 2"/>
    <property type="match status" value="1"/>
</dbReference>
<dbReference type="PRINTS" id="PR00455">
    <property type="entry name" value="HTHTETR"/>
</dbReference>
<evidence type="ECO:0000256" key="4">
    <source>
        <dbReference type="PROSITE-ProRule" id="PRU00335"/>
    </source>
</evidence>
<sequence>MSPVVGGSERMAKKKYSIEEVISQATDLFWSQGYSATSIQHISKKTGLKPGSLYNEFGNKEGVFRMALESYANHSIEEIHTAVQKTGSAIKGIEHILSELIEQTEESPYCGCFLVKSQLELSALDDDLQFLATDKLQVIEQTYCHHLESTFSTSEAQNYAHQLMMVIFGIRVYGYQKNSSEVLTDSIQRFLPWLVDAKSGVR</sequence>
<dbReference type="EMBL" id="CAOF01000085">
    <property type="protein sequence ID" value="CCO46359.1"/>
    <property type="molecule type" value="Genomic_DNA"/>
</dbReference>
<feature type="DNA-binding region" description="H-T-H motif" evidence="4">
    <location>
        <begin position="38"/>
        <end position="57"/>
    </location>
</feature>
<dbReference type="PROSITE" id="PS50977">
    <property type="entry name" value="HTH_TETR_2"/>
    <property type="match status" value="1"/>
</dbReference>
<comment type="caution">
    <text evidence="6">The sequence shown here is derived from an EMBL/GenBank/DDBJ whole genome shotgun (WGS) entry which is preliminary data.</text>
</comment>
<name>A0AAV2VNN9_9VIBR</name>
<feature type="domain" description="HTH tetR-type" evidence="5">
    <location>
        <begin position="15"/>
        <end position="75"/>
    </location>
</feature>
<evidence type="ECO:0000313" key="6">
    <source>
        <dbReference type="EMBL" id="CCO46359.1"/>
    </source>
</evidence>
<dbReference type="Proteomes" id="UP000018211">
    <property type="component" value="Unassembled WGS sequence"/>
</dbReference>
<keyword evidence="2 4" id="KW-0238">DNA-binding</keyword>
<evidence type="ECO:0000256" key="3">
    <source>
        <dbReference type="ARBA" id="ARBA00023163"/>
    </source>
</evidence>
<dbReference type="InterPro" id="IPR009057">
    <property type="entry name" value="Homeodomain-like_sf"/>
</dbReference>
<keyword evidence="3" id="KW-0804">Transcription</keyword>